<dbReference type="Proteomes" id="UP000279089">
    <property type="component" value="Unassembled WGS sequence"/>
</dbReference>
<dbReference type="Gene3D" id="3.30.450.20">
    <property type="entry name" value="PAS domain"/>
    <property type="match status" value="2"/>
</dbReference>
<organism evidence="10 11">
    <name type="scientific">Chitinophaga barathri</name>
    <dbReference type="NCBI Taxonomy" id="1647451"/>
    <lineage>
        <taxon>Bacteria</taxon>
        <taxon>Pseudomonadati</taxon>
        <taxon>Bacteroidota</taxon>
        <taxon>Chitinophagia</taxon>
        <taxon>Chitinophagales</taxon>
        <taxon>Chitinophagaceae</taxon>
        <taxon>Chitinophaga</taxon>
    </lineage>
</organism>
<evidence type="ECO:0000259" key="8">
    <source>
        <dbReference type="PROSITE" id="PS50112"/>
    </source>
</evidence>
<sequence length="552" mass="62125">METDTNNQHTDKPAGGIPGAGYLDFIQTLPAAIYSTDASGRISHYNHAATLLWGREPELGKDLWCGSWKIYDTNGEPMALDSCPMAITLREGREVTGVEIIVERPDGSRRNVAPFPRPMFDGEGKMTGAVNMLVDITDIRKAENLLRASEENSRLMVVNLEKNALEQTRELIEKNRELKISEERYHKMIEEVEDYAILLMNKEGIIQNWNKGAEKIKGYREEEIIGKHFSIFYLPEDRQQQLPNKLMAAAETFGKAMQEGWRIRKNGTRFWGSIVITALHNDAGGIIGFSKVTRDLTEKKIAEDKIRKYAEELEFQNKELEQFAYAAAHDMKEPLRKIQFYNNYINEHAGALPEKMKEYLGRSVNAAGRMQQLIDDLLTYSKASSFSQELAPVNLNAIVNTVVLTYHDSIERTGAVIECGLLPVIRAIPFQFNQLFENLISNSLKYFHPDRAPKITIAASLVPGSELKDIRNPEAIYHKITITDNGVGFDTSYTSKIFDLFQRLHDDPGYAGTGIGLAICKKIVQNHQGIIRASSLPSQGAEFAIYLPGTGY</sequence>
<feature type="domain" description="PAC" evidence="9">
    <location>
        <begin position="96"/>
        <end position="148"/>
    </location>
</feature>
<name>A0A3N4M696_9BACT</name>
<dbReference type="OrthoDB" id="9766459at2"/>
<dbReference type="PROSITE" id="PS50109">
    <property type="entry name" value="HIS_KIN"/>
    <property type="match status" value="1"/>
</dbReference>
<evidence type="ECO:0000259" key="7">
    <source>
        <dbReference type="PROSITE" id="PS50109"/>
    </source>
</evidence>
<evidence type="ECO:0000256" key="1">
    <source>
        <dbReference type="ARBA" id="ARBA00000085"/>
    </source>
</evidence>
<dbReference type="PANTHER" id="PTHR43304:SF1">
    <property type="entry name" value="PAC DOMAIN-CONTAINING PROTEIN"/>
    <property type="match status" value="1"/>
</dbReference>
<dbReference type="InterPro" id="IPR000700">
    <property type="entry name" value="PAS-assoc_C"/>
</dbReference>
<dbReference type="SUPFAM" id="SSF47384">
    <property type="entry name" value="Homodimeric domain of signal transducing histidine kinase"/>
    <property type="match status" value="1"/>
</dbReference>
<dbReference type="SMART" id="SM00086">
    <property type="entry name" value="PAC"/>
    <property type="match status" value="2"/>
</dbReference>
<dbReference type="AlphaFoldDB" id="A0A3N4M696"/>
<evidence type="ECO:0000259" key="9">
    <source>
        <dbReference type="PROSITE" id="PS50113"/>
    </source>
</evidence>
<dbReference type="SMART" id="SM00387">
    <property type="entry name" value="HATPase_c"/>
    <property type="match status" value="1"/>
</dbReference>
<proteinExistence type="predicted"/>
<dbReference type="InterPro" id="IPR003661">
    <property type="entry name" value="HisK_dim/P_dom"/>
</dbReference>
<dbReference type="SUPFAM" id="SSF55785">
    <property type="entry name" value="PYP-like sensor domain (PAS domain)"/>
    <property type="match status" value="2"/>
</dbReference>
<evidence type="ECO:0000256" key="2">
    <source>
        <dbReference type="ARBA" id="ARBA00012438"/>
    </source>
</evidence>
<dbReference type="PROSITE" id="PS50112">
    <property type="entry name" value="PAS"/>
    <property type="match status" value="2"/>
</dbReference>
<keyword evidence="6" id="KW-0175">Coiled coil</keyword>
<feature type="coiled-coil region" evidence="6">
    <location>
        <begin position="157"/>
        <end position="191"/>
    </location>
</feature>
<accession>A0A3N4M696</accession>
<protein>
    <recommendedName>
        <fullName evidence="2">histidine kinase</fullName>
        <ecNumber evidence="2">2.7.13.3</ecNumber>
    </recommendedName>
</protein>
<evidence type="ECO:0000256" key="5">
    <source>
        <dbReference type="ARBA" id="ARBA00022777"/>
    </source>
</evidence>
<dbReference type="InterPro" id="IPR036097">
    <property type="entry name" value="HisK_dim/P_sf"/>
</dbReference>
<dbReference type="InterPro" id="IPR004358">
    <property type="entry name" value="Sig_transdc_His_kin-like_C"/>
</dbReference>
<dbReference type="Gene3D" id="1.10.287.130">
    <property type="match status" value="1"/>
</dbReference>
<dbReference type="InterPro" id="IPR035965">
    <property type="entry name" value="PAS-like_dom_sf"/>
</dbReference>
<evidence type="ECO:0000313" key="10">
    <source>
        <dbReference type="EMBL" id="RPD38615.1"/>
    </source>
</evidence>
<dbReference type="SUPFAM" id="SSF55874">
    <property type="entry name" value="ATPase domain of HSP90 chaperone/DNA topoisomerase II/histidine kinase"/>
    <property type="match status" value="1"/>
</dbReference>
<dbReference type="NCBIfam" id="TIGR00229">
    <property type="entry name" value="sensory_box"/>
    <property type="match status" value="2"/>
</dbReference>
<dbReference type="InterPro" id="IPR003594">
    <property type="entry name" value="HATPase_dom"/>
</dbReference>
<dbReference type="InterPro" id="IPR052162">
    <property type="entry name" value="Sensor_kinase/Photoreceptor"/>
</dbReference>
<reference evidence="11" key="1">
    <citation type="submission" date="2018-11" db="EMBL/GenBank/DDBJ databases">
        <title>Chitinophaga lutea sp.nov., isolate from arsenic contaminated soil.</title>
        <authorList>
            <person name="Zong Y."/>
        </authorList>
    </citation>
    <scope>NUCLEOTIDE SEQUENCE [LARGE SCALE GENOMIC DNA]</scope>
    <source>
        <strain evidence="11">YLT18</strain>
    </source>
</reference>
<dbReference type="GO" id="GO:0000155">
    <property type="term" value="F:phosphorelay sensor kinase activity"/>
    <property type="evidence" value="ECO:0007669"/>
    <property type="project" value="InterPro"/>
</dbReference>
<dbReference type="PROSITE" id="PS50113">
    <property type="entry name" value="PAC"/>
    <property type="match status" value="2"/>
</dbReference>
<dbReference type="Pfam" id="PF00512">
    <property type="entry name" value="HisKA"/>
    <property type="match status" value="1"/>
</dbReference>
<dbReference type="CDD" id="cd00082">
    <property type="entry name" value="HisKA"/>
    <property type="match status" value="1"/>
</dbReference>
<dbReference type="RefSeq" id="WP_120518836.1">
    <property type="nucleotide sequence ID" value="NZ_QXZY01000014.1"/>
</dbReference>
<keyword evidence="5" id="KW-0418">Kinase</keyword>
<dbReference type="InterPro" id="IPR005467">
    <property type="entry name" value="His_kinase_dom"/>
</dbReference>
<dbReference type="PRINTS" id="PR00344">
    <property type="entry name" value="BCTRLSENSOR"/>
</dbReference>
<dbReference type="InterPro" id="IPR000014">
    <property type="entry name" value="PAS"/>
</dbReference>
<dbReference type="Pfam" id="PF02518">
    <property type="entry name" value="HATPase_c"/>
    <property type="match status" value="1"/>
</dbReference>
<dbReference type="InterPro" id="IPR001610">
    <property type="entry name" value="PAC"/>
</dbReference>
<dbReference type="CDD" id="cd00130">
    <property type="entry name" value="PAS"/>
    <property type="match status" value="2"/>
</dbReference>
<dbReference type="EMBL" id="RMBX01000014">
    <property type="protein sequence ID" value="RPD38615.1"/>
    <property type="molecule type" value="Genomic_DNA"/>
</dbReference>
<dbReference type="Gene3D" id="3.30.565.10">
    <property type="entry name" value="Histidine kinase-like ATPase, C-terminal domain"/>
    <property type="match status" value="1"/>
</dbReference>
<evidence type="ECO:0000256" key="4">
    <source>
        <dbReference type="ARBA" id="ARBA00022679"/>
    </source>
</evidence>
<keyword evidence="3" id="KW-0597">Phosphoprotein</keyword>
<keyword evidence="11" id="KW-1185">Reference proteome</keyword>
<gene>
    <name evidence="10" type="ORF">EG028_23145</name>
</gene>
<comment type="caution">
    <text evidence="10">The sequence shown here is derived from an EMBL/GenBank/DDBJ whole genome shotgun (WGS) entry which is preliminary data.</text>
</comment>
<evidence type="ECO:0000313" key="11">
    <source>
        <dbReference type="Proteomes" id="UP000279089"/>
    </source>
</evidence>
<feature type="domain" description="Histidine kinase" evidence="7">
    <location>
        <begin position="326"/>
        <end position="551"/>
    </location>
</feature>
<evidence type="ECO:0000256" key="3">
    <source>
        <dbReference type="ARBA" id="ARBA00022553"/>
    </source>
</evidence>
<comment type="catalytic activity">
    <reaction evidence="1">
        <text>ATP + protein L-histidine = ADP + protein N-phospho-L-histidine.</text>
        <dbReference type="EC" id="2.7.13.3"/>
    </reaction>
</comment>
<keyword evidence="4" id="KW-0808">Transferase</keyword>
<dbReference type="InterPro" id="IPR036890">
    <property type="entry name" value="HATPase_C_sf"/>
</dbReference>
<dbReference type="SMART" id="SM00388">
    <property type="entry name" value="HisKA"/>
    <property type="match status" value="1"/>
</dbReference>
<dbReference type="SMART" id="SM00091">
    <property type="entry name" value="PAS"/>
    <property type="match status" value="2"/>
</dbReference>
<dbReference type="EC" id="2.7.13.3" evidence="2"/>
<evidence type="ECO:0000256" key="6">
    <source>
        <dbReference type="SAM" id="Coils"/>
    </source>
</evidence>
<dbReference type="Pfam" id="PF13426">
    <property type="entry name" value="PAS_9"/>
    <property type="match status" value="2"/>
</dbReference>
<feature type="domain" description="PAS" evidence="8">
    <location>
        <begin position="26"/>
        <end position="58"/>
    </location>
</feature>
<feature type="domain" description="PAS" evidence="8">
    <location>
        <begin position="181"/>
        <end position="239"/>
    </location>
</feature>
<feature type="domain" description="PAC" evidence="9">
    <location>
        <begin position="256"/>
        <end position="308"/>
    </location>
</feature>
<dbReference type="PANTHER" id="PTHR43304">
    <property type="entry name" value="PHYTOCHROME-LIKE PROTEIN CPH1"/>
    <property type="match status" value="1"/>
</dbReference>